<dbReference type="PANTHER" id="PTHR11827:SF72">
    <property type="entry name" value="GH08340P"/>
    <property type="match status" value="1"/>
</dbReference>
<dbReference type="OMA" id="IANMLLY"/>
<feature type="transmembrane region" description="Helical" evidence="5">
    <location>
        <begin position="42"/>
        <end position="61"/>
    </location>
</feature>
<reference evidence="8 9" key="2">
    <citation type="submission" date="2018-11" db="EMBL/GenBank/DDBJ databases">
        <authorList>
            <consortium name="Pathogen Informatics"/>
        </authorList>
    </citation>
    <scope>NUCLEOTIDE SEQUENCE [LARGE SCALE GENOMIC DNA]</scope>
</reference>
<feature type="chain" id="PRO_5043126173" evidence="6">
    <location>
        <begin position="16"/>
        <end position="596"/>
    </location>
</feature>
<keyword evidence="4 5" id="KW-0472">Membrane</keyword>
<gene>
    <name evidence="8" type="ORF">TCLT_LOCUS655</name>
</gene>
<dbReference type="PANTHER" id="PTHR11827">
    <property type="entry name" value="SOLUTE CARRIER FAMILY 12, CATION COTRANSPORTERS"/>
    <property type="match status" value="1"/>
</dbReference>
<evidence type="ECO:0000256" key="2">
    <source>
        <dbReference type="ARBA" id="ARBA00022692"/>
    </source>
</evidence>
<evidence type="ECO:0000256" key="5">
    <source>
        <dbReference type="SAM" id="Phobius"/>
    </source>
</evidence>
<evidence type="ECO:0000256" key="3">
    <source>
        <dbReference type="ARBA" id="ARBA00022989"/>
    </source>
</evidence>
<accession>A0A0N5CKP7</accession>
<dbReference type="OrthoDB" id="2020542at2759"/>
<dbReference type="WBParaSite" id="TCLT_0000065401-mRNA-1">
    <property type="protein sequence ID" value="TCLT_0000065401-mRNA-1"/>
    <property type="gene ID" value="TCLT_0000065401"/>
</dbReference>
<evidence type="ECO:0000256" key="6">
    <source>
        <dbReference type="SAM" id="SignalP"/>
    </source>
</evidence>
<keyword evidence="9" id="KW-1185">Reference proteome</keyword>
<dbReference type="InterPro" id="IPR018491">
    <property type="entry name" value="SLC12_C"/>
</dbReference>
<sequence length="596" mass="68355">MLFLISLLSVLLALGVERHFLLDKFGFGTYPVVPIIFSAFQAVHPVIFVSGLVLMSIIAATQSMYTAKSLLLNIITSHLIPVPRFFHRRDSRRRKLITVGIVSLSTLPYLFINNVDYLLLIASCCMLAALIVINLSTTFCSALNFPSFHPGFRLFHSFIAIFGVASCTLLLFGCKLQIGVMVAIIVTIIYSAIAMRSKSLHPWMQHSVVIDIANMLLYSSTQKSAVRLIETFRSKPRCIVFMRFPAASDNLLQMAKILSQNRSALCISLIRDVGDHENTGYDDVYTARQCMNYIKLSGYATQFKYQKISSLHSIASALVSCCGLGVFKSNTVIIEYPAEAALKGRPDSLLYHYHVHRVCVQHCNLVVVKGFFPLKIEALQSNQTIDIWWIIDNGDVLLMVAKMLRKHKMWLQAKLRLFVVVDLKDDIEQIERELYLWLTDNHYLLDKIEFIRADVRFLFKSLVYFRLLPTFNLNNKVFEEFRERLPDGKPIQNAVDNGFRKSQMNSNLEEGERSLRPRELKIRAQQLNREIWQRSSEAALVLMNMPEPPKNLERFWKYLNFLNELSHKLKKVLFVRGVDITFSAESDTSTIRDWTD</sequence>
<reference evidence="10" key="1">
    <citation type="submission" date="2017-02" db="UniProtKB">
        <authorList>
            <consortium name="WormBaseParasite"/>
        </authorList>
    </citation>
    <scope>IDENTIFICATION</scope>
</reference>
<dbReference type="Pfam" id="PF03522">
    <property type="entry name" value="SLC12"/>
    <property type="match status" value="1"/>
</dbReference>
<dbReference type="EMBL" id="UYYF01000054">
    <property type="protein sequence ID" value="VDM95707.1"/>
    <property type="molecule type" value="Genomic_DNA"/>
</dbReference>
<dbReference type="GO" id="GO:0016020">
    <property type="term" value="C:membrane"/>
    <property type="evidence" value="ECO:0007669"/>
    <property type="project" value="UniProtKB-SubCell"/>
</dbReference>
<feature type="transmembrane region" description="Helical" evidence="5">
    <location>
        <begin position="178"/>
        <end position="195"/>
    </location>
</feature>
<evidence type="ECO:0000313" key="9">
    <source>
        <dbReference type="Proteomes" id="UP000276776"/>
    </source>
</evidence>
<evidence type="ECO:0000313" key="8">
    <source>
        <dbReference type="EMBL" id="VDM95707.1"/>
    </source>
</evidence>
<feature type="transmembrane region" description="Helical" evidence="5">
    <location>
        <begin position="154"/>
        <end position="172"/>
    </location>
</feature>
<keyword evidence="6" id="KW-0732">Signal</keyword>
<keyword evidence="2 5" id="KW-0812">Transmembrane</keyword>
<organism evidence="10">
    <name type="scientific">Thelazia callipaeda</name>
    <name type="common">Oriental eyeworm</name>
    <name type="synonym">Parasitic nematode</name>
    <dbReference type="NCBI Taxonomy" id="103827"/>
    <lineage>
        <taxon>Eukaryota</taxon>
        <taxon>Metazoa</taxon>
        <taxon>Ecdysozoa</taxon>
        <taxon>Nematoda</taxon>
        <taxon>Chromadorea</taxon>
        <taxon>Rhabditida</taxon>
        <taxon>Spirurina</taxon>
        <taxon>Spiruromorpha</taxon>
        <taxon>Thelazioidea</taxon>
        <taxon>Thelaziidae</taxon>
        <taxon>Thelazia</taxon>
    </lineage>
</organism>
<dbReference type="GO" id="GO:0015377">
    <property type="term" value="F:chloride:monoatomic cation symporter activity"/>
    <property type="evidence" value="ECO:0007669"/>
    <property type="project" value="InterPro"/>
</dbReference>
<keyword evidence="3 5" id="KW-1133">Transmembrane helix</keyword>
<dbReference type="Proteomes" id="UP000276776">
    <property type="component" value="Unassembled WGS sequence"/>
</dbReference>
<evidence type="ECO:0000256" key="4">
    <source>
        <dbReference type="ARBA" id="ARBA00023136"/>
    </source>
</evidence>
<feature type="transmembrane region" description="Helical" evidence="5">
    <location>
        <begin position="118"/>
        <end position="142"/>
    </location>
</feature>
<evidence type="ECO:0000256" key="1">
    <source>
        <dbReference type="ARBA" id="ARBA00004141"/>
    </source>
</evidence>
<dbReference type="STRING" id="103827.A0A0N5CKP7"/>
<proteinExistence type="predicted"/>
<evidence type="ECO:0000259" key="7">
    <source>
        <dbReference type="Pfam" id="PF03522"/>
    </source>
</evidence>
<comment type="subcellular location">
    <subcellularLocation>
        <location evidence="1">Membrane</location>
        <topology evidence="1">Multi-pass membrane protein</topology>
    </subcellularLocation>
</comment>
<name>A0A0N5CKP7_THECL</name>
<protein>
    <submittedName>
        <fullName evidence="10">SLC12 domain-containing protein</fullName>
    </submittedName>
</protein>
<evidence type="ECO:0000313" key="10">
    <source>
        <dbReference type="WBParaSite" id="TCLT_0000065401-mRNA-1"/>
    </source>
</evidence>
<feature type="signal peptide" evidence="6">
    <location>
        <begin position="1"/>
        <end position="15"/>
    </location>
</feature>
<dbReference type="AlphaFoldDB" id="A0A0N5CKP7"/>
<feature type="domain" description="SLC12A transporter C-terminal" evidence="7">
    <location>
        <begin position="380"/>
        <end position="577"/>
    </location>
</feature>
<dbReference type="InterPro" id="IPR004842">
    <property type="entry name" value="SLC12A_fam"/>
</dbReference>